<protein>
    <recommendedName>
        <fullName evidence="2">DUF6534 domain-containing protein</fullName>
    </recommendedName>
</protein>
<feature type="transmembrane region" description="Helical" evidence="1">
    <location>
        <begin position="81"/>
        <end position="102"/>
    </location>
</feature>
<dbReference type="OrthoDB" id="3203775at2759"/>
<feature type="transmembrane region" description="Helical" evidence="1">
    <location>
        <begin position="152"/>
        <end position="175"/>
    </location>
</feature>
<dbReference type="PANTHER" id="PTHR40465">
    <property type="entry name" value="CHROMOSOME 1, WHOLE GENOME SHOTGUN SEQUENCE"/>
    <property type="match status" value="1"/>
</dbReference>
<dbReference type="InterPro" id="IPR045339">
    <property type="entry name" value="DUF6534"/>
</dbReference>
<sequence>MDAITGALLIGTWVSSLLYTAELHQAMYYYRHFKNDNWRLKTLVWVAFFIDTVSLLDDYVSVYLNTITHAGDPAYLLNQNLSSPVCVLTTAAVAIIVQTFMVTRYWKFSHKDVIALFLCLLILAGFGGSFTCAIIVVLFPAYKDRFKLRIPVILWLVTEAVADLGIAAALLWEFLRTKSSSTETQNVLNGLVTVTLRTGTATAAIALAALIGYLLSQESNIGVLFTLCLGRTYMLSMLSNLNIRKSARVWNPSTSRAATSTTLSTSVAFAQPGTEMDTNLSGLYAHRTTTVHIESQQDRHPGLITIKSSMHGPEHITDIEMGPLSWRKEEEGLDFNTVRVADE</sequence>
<gene>
    <name evidence="3" type="ORF">MVEN_01876700</name>
</gene>
<evidence type="ECO:0000313" key="4">
    <source>
        <dbReference type="Proteomes" id="UP000620124"/>
    </source>
</evidence>
<dbReference type="Proteomes" id="UP000620124">
    <property type="component" value="Unassembled WGS sequence"/>
</dbReference>
<feature type="transmembrane region" description="Helical" evidence="1">
    <location>
        <begin position="114"/>
        <end position="140"/>
    </location>
</feature>
<feature type="domain" description="DUF6534" evidence="2">
    <location>
        <begin position="160"/>
        <end position="246"/>
    </location>
</feature>
<proteinExistence type="predicted"/>
<feature type="transmembrane region" description="Helical" evidence="1">
    <location>
        <begin position="42"/>
        <end position="61"/>
    </location>
</feature>
<keyword evidence="4" id="KW-1185">Reference proteome</keyword>
<keyword evidence="1" id="KW-1133">Transmembrane helix</keyword>
<dbReference type="PANTHER" id="PTHR40465:SF1">
    <property type="entry name" value="DUF6534 DOMAIN-CONTAINING PROTEIN"/>
    <property type="match status" value="1"/>
</dbReference>
<feature type="transmembrane region" description="Helical" evidence="1">
    <location>
        <begin position="221"/>
        <end position="238"/>
    </location>
</feature>
<evidence type="ECO:0000256" key="1">
    <source>
        <dbReference type="SAM" id="Phobius"/>
    </source>
</evidence>
<keyword evidence="1" id="KW-0812">Transmembrane</keyword>
<feature type="transmembrane region" description="Helical" evidence="1">
    <location>
        <begin position="6"/>
        <end position="30"/>
    </location>
</feature>
<reference evidence="3" key="1">
    <citation type="submission" date="2020-05" db="EMBL/GenBank/DDBJ databases">
        <title>Mycena genomes resolve the evolution of fungal bioluminescence.</title>
        <authorList>
            <person name="Tsai I.J."/>
        </authorList>
    </citation>
    <scope>NUCLEOTIDE SEQUENCE</scope>
    <source>
        <strain evidence="3">CCC161011</strain>
    </source>
</reference>
<name>A0A8H6XIQ3_9AGAR</name>
<evidence type="ECO:0000313" key="3">
    <source>
        <dbReference type="EMBL" id="KAF7341399.1"/>
    </source>
</evidence>
<dbReference type="EMBL" id="JACAZI010000018">
    <property type="protein sequence ID" value="KAF7341399.1"/>
    <property type="molecule type" value="Genomic_DNA"/>
</dbReference>
<accession>A0A8H6XIQ3</accession>
<feature type="transmembrane region" description="Helical" evidence="1">
    <location>
        <begin position="187"/>
        <end position="215"/>
    </location>
</feature>
<dbReference type="Pfam" id="PF20152">
    <property type="entry name" value="DUF6534"/>
    <property type="match status" value="1"/>
</dbReference>
<organism evidence="3 4">
    <name type="scientific">Mycena venus</name>
    <dbReference type="NCBI Taxonomy" id="2733690"/>
    <lineage>
        <taxon>Eukaryota</taxon>
        <taxon>Fungi</taxon>
        <taxon>Dikarya</taxon>
        <taxon>Basidiomycota</taxon>
        <taxon>Agaricomycotina</taxon>
        <taxon>Agaricomycetes</taxon>
        <taxon>Agaricomycetidae</taxon>
        <taxon>Agaricales</taxon>
        <taxon>Marasmiineae</taxon>
        <taxon>Mycenaceae</taxon>
        <taxon>Mycena</taxon>
    </lineage>
</organism>
<keyword evidence="1" id="KW-0472">Membrane</keyword>
<dbReference type="AlphaFoldDB" id="A0A8H6XIQ3"/>
<evidence type="ECO:0000259" key="2">
    <source>
        <dbReference type="Pfam" id="PF20152"/>
    </source>
</evidence>
<comment type="caution">
    <text evidence="3">The sequence shown here is derived from an EMBL/GenBank/DDBJ whole genome shotgun (WGS) entry which is preliminary data.</text>
</comment>